<evidence type="ECO:0000313" key="1">
    <source>
        <dbReference type="EMBL" id="TFK62586.1"/>
    </source>
</evidence>
<proteinExistence type="predicted"/>
<accession>A0ACD3AA87</accession>
<protein>
    <submittedName>
        <fullName evidence="1">Uncharacterized protein</fullName>
    </submittedName>
</protein>
<reference evidence="1 2" key="1">
    <citation type="journal article" date="2019" name="Nat. Ecol. Evol.">
        <title>Megaphylogeny resolves global patterns of mushroom evolution.</title>
        <authorList>
            <person name="Varga T."/>
            <person name="Krizsan K."/>
            <person name="Foldi C."/>
            <person name="Dima B."/>
            <person name="Sanchez-Garcia M."/>
            <person name="Sanchez-Ramirez S."/>
            <person name="Szollosi G.J."/>
            <person name="Szarkandi J.G."/>
            <person name="Papp V."/>
            <person name="Albert L."/>
            <person name="Andreopoulos W."/>
            <person name="Angelini C."/>
            <person name="Antonin V."/>
            <person name="Barry K.W."/>
            <person name="Bougher N.L."/>
            <person name="Buchanan P."/>
            <person name="Buyck B."/>
            <person name="Bense V."/>
            <person name="Catcheside P."/>
            <person name="Chovatia M."/>
            <person name="Cooper J."/>
            <person name="Damon W."/>
            <person name="Desjardin D."/>
            <person name="Finy P."/>
            <person name="Geml J."/>
            <person name="Haridas S."/>
            <person name="Hughes K."/>
            <person name="Justo A."/>
            <person name="Karasinski D."/>
            <person name="Kautmanova I."/>
            <person name="Kiss B."/>
            <person name="Kocsube S."/>
            <person name="Kotiranta H."/>
            <person name="LaButti K.M."/>
            <person name="Lechner B.E."/>
            <person name="Liimatainen K."/>
            <person name="Lipzen A."/>
            <person name="Lukacs Z."/>
            <person name="Mihaltcheva S."/>
            <person name="Morgado L.N."/>
            <person name="Niskanen T."/>
            <person name="Noordeloos M.E."/>
            <person name="Ohm R.A."/>
            <person name="Ortiz-Santana B."/>
            <person name="Ovrebo C."/>
            <person name="Racz N."/>
            <person name="Riley R."/>
            <person name="Savchenko A."/>
            <person name="Shiryaev A."/>
            <person name="Soop K."/>
            <person name="Spirin V."/>
            <person name="Szebenyi C."/>
            <person name="Tomsovsky M."/>
            <person name="Tulloss R.E."/>
            <person name="Uehling J."/>
            <person name="Grigoriev I.V."/>
            <person name="Vagvolgyi C."/>
            <person name="Papp T."/>
            <person name="Martin F.M."/>
            <person name="Miettinen O."/>
            <person name="Hibbett D.S."/>
            <person name="Nagy L.G."/>
        </authorList>
    </citation>
    <scope>NUCLEOTIDE SEQUENCE [LARGE SCALE GENOMIC DNA]</scope>
    <source>
        <strain evidence="1 2">NL-1719</strain>
    </source>
</reference>
<dbReference type="Proteomes" id="UP000308600">
    <property type="component" value="Unassembled WGS sequence"/>
</dbReference>
<name>A0ACD3AA87_9AGAR</name>
<sequence length="214" mass="23998">MFSSSDAILDSTIPGDRGMAVLLVLGLNQRYNQHDDKSGRVILETEKPRGIYVRLDDIQKSLSPDALRLFTGGSFVTILQPPRRGCSVTEERNAYTREMASNRRFEPSINLQDWKGTECTKVYSPSAFACLHQKVVHVYHAFSSSKPLGAYRSDLFPPRTPSFGLDEPGLAARRNVEPRFLLLSSGPPAFLQFVQRFLLGIFLPSGIMHPWLNV</sequence>
<evidence type="ECO:0000313" key="2">
    <source>
        <dbReference type="Proteomes" id="UP000308600"/>
    </source>
</evidence>
<organism evidence="1 2">
    <name type="scientific">Pluteus cervinus</name>
    <dbReference type="NCBI Taxonomy" id="181527"/>
    <lineage>
        <taxon>Eukaryota</taxon>
        <taxon>Fungi</taxon>
        <taxon>Dikarya</taxon>
        <taxon>Basidiomycota</taxon>
        <taxon>Agaricomycotina</taxon>
        <taxon>Agaricomycetes</taxon>
        <taxon>Agaricomycetidae</taxon>
        <taxon>Agaricales</taxon>
        <taxon>Pluteineae</taxon>
        <taxon>Pluteaceae</taxon>
        <taxon>Pluteus</taxon>
    </lineage>
</organism>
<keyword evidence="2" id="KW-1185">Reference proteome</keyword>
<gene>
    <name evidence="1" type="ORF">BDN72DRAFT_862729</name>
</gene>
<dbReference type="EMBL" id="ML208572">
    <property type="protein sequence ID" value="TFK62586.1"/>
    <property type="molecule type" value="Genomic_DNA"/>
</dbReference>